<dbReference type="PROSITE" id="PS00678">
    <property type="entry name" value="WD_REPEATS_1"/>
    <property type="match status" value="1"/>
</dbReference>
<evidence type="ECO:0000256" key="3">
    <source>
        <dbReference type="PROSITE-ProRule" id="PRU00221"/>
    </source>
</evidence>
<dbReference type="InterPro" id="IPR015943">
    <property type="entry name" value="WD40/YVTN_repeat-like_dom_sf"/>
</dbReference>
<feature type="repeat" description="WD" evidence="3">
    <location>
        <begin position="1"/>
        <end position="30"/>
    </location>
</feature>
<dbReference type="Gene3D" id="2.130.10.10">
    <property type="entry name" value="YVTN repeat-like/Quinoprotein amine dehydrogenase"/>
    <property type="match status" value="1"/>
</dbReference>
<sequence length="263" mass="28520">MEGTCVCWSPSGKHLASASFDATVTVWELQGGVWEQVAVLEGHENEVKSVAWSPDGSLVATCGRDKSVWIWESMPGNEYECVDVKQGHTQDVKSVTWHPSGEVLLSCSYDDSMKLWANDGDEWICCQTLAGYEHGGMGHSSTVWDASFRLACKLCLLLVLLATDVNHLSICAGDGDNRICVFSLSTEAESSDPGDGDNRICVFSPSTEAELSDPGQPEPWGLLASIEGAHESDVNCVQWHPSRIGLLASCGDDGNIRLWQLKV</sequence>
<dbReference type="EMBL" id="MU069495">
    <property type="protein sequence ID" value="KAF5841092.1"/>
    <property type="molecule type" value="Genomic_DNA"/>
</dbReference>
<dbReference type="PROSITE" id="PS50082">
    <property type="entry name" value="WD_REPEATS_2"/>
    <property type="match status" value="4"/>
</dbReference>
<accession>A0ABQ7H2M1</accession>
<dbReference type="PANTHER" id="PTHR19920">
    <property type="entry name" value="WD40 PROTEIN CIAO1"/>
    <property type="match status" value="1"/>
</dbReference>
<evidence type="ECO:0000256" key="2">
    <source>
        <dbReference type="ARBA" id="ARBA00022737"/>
    </source>
</evidence>
<dbReference type="PANTHER" id="PTHR19920:SF0">
    <property type="entry name" value="CYTOSOLIC IRON-SULFUR PROTEIN ASSEMBLY PROTEIN CIAO1-RELATED"/>
    <property type="match status" value="1"/>
</dbReference>
<dbReference type="Proteomes" id="UP000815325">
    <property type="component" value="Unassembled WGS sequence"/>
</dbReference>
<organism evidence="4 5">
    <name type="scientific">Dunaliella salina</name>
    <name type="common">Green alga</name>
    <name type="synonym">Protococcus salinus</name>
    <dbReference type="NCBI Taxonomy" id="3046"/>
    <lineage>
        <taxon>Eukaryota</taxon>
        <taxon>Viridiplantae</taxon>
        <taxon>Chlorophyta</taxon>
        <taxon>core chlorophytes</taxon>
        <taxon>Chlorophyceae</taxon>
        <taxon>CS clade</taxon>
        <taxon>Chlamydomonadales</taxon>
        <taxon>Dunaliellaceae</taxon>
        <taxon>Dunaliella</taxon>
    </lineage>
</organism>
<dbReference type="InterPro" id="IPR036322">
    <property type="entry name" value="WD40_repeat_dom_sf"/>
</dbReference>
<dbReference type="InterPro" id="IPR019775">
    <property type="entry name" value="WD40_repeat_CS"/>
</dbReference>
<reference evidence="4" key="1">
    <citation type="submission" date="2017-08" db="EMBL/GenBank/DDBJ databases">
        <authorList>
            <person name="Polle J.E."/>
            <person name="Barry K."/>
            <person name="Cushman J."/>
            <person name="Schmutz J."/>
            <person name="Tran D."/>
            <person name="Hathwaick L.T."/>
            <person name="Yim W.C."/>
            <person name="Jenkins J."/>
            <person name="Mckie-Krisberg Z.M."/>
            <person name="Prochnik S."/>
            <person name="Lindquist E."/>
            <person name="Dockter R.B."/>
            <person name="Adam C."/>
            <person name="Molina H."/>
            <person name="Bunkerborg J."/>
            <person name="Jin E."/>
            <person name="Buchheim M."/>
            <person name="Magnuson J."/>
        </authorList>
    </citation>
    <scope>NUCLEOTIDE SEQUENCE</scope>
    <source>
        <strain evidence="4">CCAP 19/18</strain>
    </source>
</reference>
<feature type="repeat" description="WD" evidence="3">
    <location>
        <begin position="85"/>
        <end position="116"/>
    </location>
</feature>
<dbReference type="InterPro" id="IPR001680">
    <property type="entry name" value="WD40_rpt"/>
</dbReference>
<protein>
    <submittedName>
        <fullName evidence="4">WD40-repeat-containing domain protein</fullName>
    </submittedName>
</protein>
<dbReference type="SUPFAM" id="SSF50978">
    <property type="entry name" value="WD40 repeat-like"/>
    <property type="match status" value="1"/>
</dbReference>
<dbReference type="PROSITE" id="PS50294">
    <property type="entry name" value="WD_REPEATS_REGION"/>
    <property type="match status" value="4"/>
</dbReference>
<evidence type="ECO:0000256" key="1">
    <source>
        <dbReference type="ARBA" id="ARBA00022574"/>
    </source>
</evidence>
<feature type="repeat" description="WD" evidence="3">
    <location>
        <begin position="227"/>
        <end position="263"/>
    </location>
</feature>
<proteinExistence type="predicted"/>
<keyword evidence="2" id="KW-0677">Repeat</keyword>
<dbReference type="Pfam" id="PF00400">
    <property type="entry name" value="WD40"/>
    <property type="match status" value="4"/>
</dbReference>
<dbReference type="InterPro" id="IPR020472">
    <property type="entry name" value="WD40_PAC1"/>
</dbReference>
<evidence type="ECO:0000313" key="5">
    <source>
        <dbReference type="Proteomes" id="UP000815325"/>
    </source>
</evidence>
<keyword evidence="5" id="KW-1185">Reference proteome</keyword>
<dbReference type="SMART" id="SM00320">
    <property type="entry name" value="WD40"/>
    <property type="match status" value="4"/>
</dbReference>
<evidence type="ECO:0000313" key="4">
    <source>
        <dbReference type="EMBL" id="KAF5841092.1"/>
    </source>
</evidence>
<dbReference type="PRINTS" id="PR00320">
    <property type="entry name" value="GPROTEINBRPT"/>
</dbReference>
<comment type="caution">
    <text evidence="4">The sequence shown here is derived from an EMBL/GenBank/DDBJ whole genome shotgun (WGS) entry which is preliminary data.</text>
</comment>
<gene>
    <name evidence="4" type="ORF">DUNSADRAFT_14491</name>
</gene>
<name>A0ABQ7H2M1_DUNSA</name>
<keyword evidence="1 3" id="KW-0853">WD repeat</keyword>
<feature type="repeat" description="WD" evidence="3">
    <location>
        <begin position="40"/>
        <end position="72"/>
    </location>
</feature>